<keyword evidence="12" id="KW-0645">Protease</keyword>
<dbReference type="Gene3D" id="3.40.710.10">
    <property type="entry name" value="DD-peptidase/beta-lactamase superfamily"/>
    <property type="match status" value="1"/>
</dbReference>
<keyword evidence="4" id="KW-0808">Transferase</keyword>
<dbReference type="InterPro" id="IPR012338">
    <property type="entry name" value="Beta-lactam/transpept-like"/>
</dbReference>
<dbReference type="RefSeq" id="WP_310262107.1">
    <property type="nucleotide sequence ID" value="NZ_JAVDWA010000010.1"/>
</dbReference>
<evidence type="ECO:0000259" key="11">
    <source>
        <dbReference type="Pfam" id="PF00905"/>
    </source>
</evidence>
<evidence type="ECO:0000313" key="13">
    <source>
        <dbReference type="Proteomes" id="UP001258181"/>
    </source>
</evidence>
<comment type="subcellular location">
    <subcellularLocation>
        <location evidence="1">Membrane</location>
    </subcellularLocation>
</comment>
<dbReference type="Pfam" id="PF00905">
    <property type="entry name" value="Transpeptidase"/>
    <property type="match status" value="1"/>
</dbReference>
<evidence type="ECO:0000256" key="4">
    <source>
        <dbReference type="ARBA" id="ARBA00022679"/>
    </source>
</evidence>
<evidence type="ECO:0000256" key="6">
    <source>
        <dbReference type="ARBA" id="ARBA00022984"/>
    </source>
</evidence>
<reference evidence="12 13" key="1">
    <citation type="submission" date="2023-07" db="EMBL/GenBank/DDBJ databases">
        <title>Sorghum-associated microbial communities from plants grown in Nebraska, USA.</title>
        <authorList>
            <person name="Schachtman D."/>
        </authorList>
    </citation>
    <scope>NUCLEOTIDE SEQUENCE [LARGE SCALE GENOMIC DNA]</scope>
    <source>
        <strain evidence="12 13">BE211</strain>
    </source>
</reference>
<evidence type="ECO:0000256" key="2">
    <source>
        <dbReference type="ARBA" id="ARBA00022475"/>
    </source>
</evidence>
<keyword evidence="7" id="KW-0472">Membrane</keyword>
<organism evidence="12 13">
    <name type="scientific">Fictibacillus barbaricus</name>
    <dbReference type="NCBI Taxonomy" id="182136"/>
    <lineage>
        <taxon>Bacteria</taxon>
        <taxon>Bacillati</taxon>
        <taxon>Bacillota</taxon>
        <taxon>Bacilli</taxon>
        <taxon>Bacillales</taxon>
        <taxon>Fictibacillaceae</taxon>
        <taxon>Fictibacillus</taxon>
    </lineage>
</organism>
<dbReference type="Proteomes" id="UP001258181">
    <property type="component" value="Unassembled WGS sequence"/>
</dbReference>
<dbReference type="GO" id="GO:0004180">
    <property type="term" value="F:carboxypeptidase activity"/>
    <property type="evidence" value="ECO:0007669"/>
    <property type="project" value="UniProtKB-KW"/>
</dbReference>
<dbReference type="SUPFAM" id="SSF56601">
    <property type="entry name" value="beta-lactamase/transpeptidase-like"/>
    <property type="match status" value="1"/>
</dbReference>
<dbReference type="PANTHER" id="PTHR32282:SF11">
    <property type="entry name" value="PENICILLIN-BINDING PROTEIN 1B"/>
    <property type="match status" value="1"/>
</dbReference>
<evidence type="ECO:0000256" key="10">
    <source>
        <dbReference type="ARBA" id="ARBA00049902"/>
    </source>
</evidence>
<keyword evidence="12" id="KW-0378">Hydrolase</keyword>
<keyword evidence="3" id="KW-0328">Glycosyltransferase</keyword>
<evidence type="ECO:0000313" key="12">
    <source>
        <dbReference type="EMBL" id="MDR7074709.1"/>
    </source>
</evidence>
<evidence type="ECO:0000256" key="7">
    <source>
        <dbReference type="ARBA" id="ARBA00023136"/>
    </source>
</evidence>
<keyword evidence="8" id="KW-0961">Cell wall biogenesis/degradation</keyword>
<proteinExistence type="predicted"/>
<dbReference type="InterPro" id="IPR001460">
    <property type="entry name" value="PCN-bd_Tpept"/>
</dbReference>
<evidence type="ECO:0000256" key="5">
    <source>
        <dbReference type="ARBA" id="ARBA00022960"/>
    </source>
</evidence>
<keyword evidence="12" id="KW-0121">Carboxypeptidase</keyword>
<dbReference type="EMBL" id="JAVDWA010000010">
    <property type="protein sequence ID" value="MDR7074709.1"/>
    <property type="molecule type" value="Genomic_DNA"/>
</dbReference>
<feature type="domain" description="Penicillin-binding protein transpeptidase" evidence="11">
    <location>
        <begin position="101"/>
        <end position="339"/>
    </location>
</feature>
<evidence type="ECO:0000256" key="3">
    <source>
        <dbReference type="ARBA" id="ARBA00022676"/>
    </source>
</evidence>
<evidence type="ECO:0000256" key="1">
    <source>
        <dbReference type="ARBA" id="ARBA00004370"/>
    </source>
</evidence>
<keyword evidence="6" id="KW-0573">Peptidoglycan synthesis</keyword>
<comment type="catalytic activity">
    <reaction evidence="10">
        <text>[GlcNAc-(1-&gt;4)-Mur2Ac(oyl-L-Ala-gamma-D-Glu-L-Lys-D-Ala-D-Ala)](n)-di-trans,octa-cis-undecaprenyl diphosphate + beta-D-GlcNAc-(1-&gt;4)-Mur2Ac(oyl-L-Ala-gamma-D-Glu-L-Lys-D-Ala-D-Ala)-di-trans,octa-cis-undecaprenyl diphosphate = [GlcNAc-(1-&gt;4)-Mur2Ac(oyl-L-Ala-gamma-D-Glu-L-Lys-D-Ala-D-Ala)](n+1)-di-trans,octa-cis-undecaprenyl diphosphate + di-trans,octa-cis-undecaprenyl diphosphate + H(+)</text>
        <dbReference type="Rhea" id="RHEA:23708"/>
        <dbReference type="Rhea" id="RHEA-COMP:9602"/>
        <dbReference type="Rhea" id="RHEA-COMP:9603"/>
        <dbReference type="ChEBI" id="CHEBI:15378"/>
        <dbReference type="ChEBI" id="CHEBI:58405"/>
        <dbReference type="ChEBI" id="CHEBI:60033"/>
        <dbReference type="ChEBI" id="CHEBI:78435"/>
        <dbReference type="EC" id="2.4.99.28"/>
    </reaction>
</comment>
<keyword evidence="13" id="KW-1185">Reference proteome</keyword>
<comment type="caution">
    <text evidence="12">The sequence shown here is derived from an EMBL/GenBank/DDBJ whole genome shotgun (WGS) entry which is preliminary data.</text>
</comment>
<evidence type="ECO:0000256" key="9">
    <source>
        <dbReference type="ARBA" id="ARBA00044770"/>
    </source>
</evidence>
<evidence type="ECO:0000256" key="8">
    <source>
        <dbReference type="ARBA" id="ARBA00023316"/>
    </source>
</evidence>
<protein>
    <recommendedName>
        <fullName evidence="9">peptidoglycan glycosyltransferase</fullName>
        <ecNumber evidence="9">2.4.99.28</ecNumber>
    </recommendedName>
</protein>
<keyword evidence="2" id="KW-1003">Cell membrane</keyword>
<dbReference type="InterPro" id="IPR050396">
    <property type="entry name" value="Glycosyltr_51/Transpeptidase"/>
</dbReference>
<keyword evidence="5" id="KW-0133">Cell shape</keyword>
<name>A0ABU1U5E9_9BACL</name>
<dbReference type="PANTHER" id="PTHR32282">
    <property type="entry name" value="BINDING PROTEIN TRANSPEPTIDASE, PUTATIVE-RELATED"/>
    <property type="match status" value="1"/>
</dbReference>
<dbReference type="EC" id="2.4.99.28" evidence="9"/>
<accession>A0ABU1U5E9</accession>
<gene>
    <name evidence="12" type="ORF">J2X07_003706</name>
</gene>
<sequence length="378" mass="41578">MKEQGFITDQEYTNAIKQPIKLHAAKRLVPFPEVIGFVKDELTELIASSPENKGLSKEQLIKKRNELLNSGVVIETSLLPALQKEAMAAIQKRVPYSNAEGAAVVVDHTTKKIVAIAGGKEYGLEQFNRAYQSFLQPGSSIKPLLVYAPYIDVFGANPGTIISAAKICESKYCPENYGGAAYGSMSLKKAMSRSVNTAAVRLLKKTGVEKAFSYLEPFQFSSITQQDHQLASALGGFSRGFSPLELTSAYSAFSNNGTYVKPRIISAVKDSNGNILYKWKETPVSVWKKETNTHMRVMLEEVTRSGTAKNARFPGSKYIGGKTGTTNDAKDLWFVGITDRYTAGVWVGRDKPGSLGNIENSSPEVMIWRDIMMKAYQK</sequence>